<dbReference type="PANTHER" id="PTHR43240:SF1">
    <property type="entry name" value="BLR5584 PROTEIN"/>
    <property type="match status" value="1"/>
</dbReference>
<dbReference type="eggNOG" id="COG2050">
    <property type="taxonomic scope" value="Bacteria"/>
</dbReference>
<evidence type="ECO:0000313" key="4">
    <source>
        <dbReference type="Proteomes" id="UP000006346"/>
    </source>
</evidence>
<dbReference type="CDD" id="cd03443">
    <property type="entry name" value="PaaI_thioesterase"/>
    <property type="match status" value="1"/>
</dbReference>
<reference evidence="3 4" key="2">
    <citation type="journal article" date="2012" name="J. Bacteriol.">
        <title>Complete genome sequences of Desulfosporosinus orientis DSM765T, Desulfosporosinus youngiae DSM17734T, Desulfosporosinus meridiei DSM13257T, and Desulfosporosinus acidiphilus DSM22704T.</title>
        <authorList>
            <person name="Pester M."/>
            <person name="Brambilla E."/>
            <person name="Alazard D."/>
            <person name="Rattei T."/>
            <person name="Weinmaier T."/>
            <person name="Han J."/>
            <person name="Lucas S."/>
            <person name="Lapidus A."/>
            <person name="Cheng J.F."/>
            <person name="Goodwin L."/>
            <person name="Pitluck S."/>
            <person name="Peters L."/>
            <person name="Ovchinnikova G."/>
            <person name="Teshima H."/>
            <person name="Detter J.C."/>
            <person name="Han C.S."/>
            <person name="Tapia R."/>
            <person name="Land M.L."/>
            <person name="Hauser L."/>
            <person name="Kyrpides N.C."/>
            <person name="Ivanova N.N."/>
            <person name="Pagani I."/>
            <person name="Huntmann M."/>
            <person name="Wei C.L."/>
            <person name="Davenport K.W."/>
            <person name="Daligault H."/>
            <person name="Chain P.S."/>
            <person name="Chen A."/>
            <person name="Mavromatis K."/>
            <person name="Markowitz V."/>
            <person name="Szeto E."/>
            <person name="Mikhailova N."/>
            <person name="Pati A."/>
            <person name="Wagner M."/>
            <person name="Woyke T."/>
            <person name="Ollivier B."/>
            <person name="Klenk H.P."/>
            <person name="Spring S."/>
            <person name="Loy A."/>
        </authorList>
    </citation>
    <scope>NUCLEOTIDE SEQUENCE [LARGE SCALE GENOMIC DNA]</scope>
    <source>
        <strain evidence="4">ATCC 19365 / DSM 765 / NCIMB 8382 / VKM B-1628</strain>
    </source>
</reference>
<keyword evidence="1" id="KW-0378">Hydrolase</keyword>
<dbReference type="EMBL" id="CP003108">
    <property type="protein sequence ID" value="AET68419.1"/>
    <property type="molecule type" value="Genomic_DNA"/>
</dbReference>
<evidence type="ECO:0000259" key="2">
    <source>
        <dbReference type="Pfam" id="PF03061"/>
    </source>
</evidence>
<feature type="domain" description="Thioesterase" evidence="2">
    <location>
        <begin position="83"/>
        <end position="156"/>
    </location>
</feature>
<gene>
    <name evidence="3" type="ordered locus">Desor_2890</name>
</gene>
<dbReference type="GO" id="GO:0061522">
    <property type="term" value="F:1,4-dihydroxy-2-naphthoyl-CoA thioesterase activity"/>
    <property type="evidence" value="ECO:0007669"/>
    <property type="project" value="TreeGrafter"/>
</dbReference>
<name>G7WFH6_DESOD</name>
<dbReference type="STRING" id="768706.Desor_2890"/>
<dbReference type="Proteomes" id="UP000006346">
    <property type="component" value="Chromosome"/>
</dbReference>
<dbReference type="InterPro" id="IPR003736">
    <property type="entry name" value="PAAI_dom"/>
</dbReference>
<dbReference type="KEGG" id="dor:Desor_2890"/>
<dbReference type="HOGENOM" id="CLU_089876_3_0_9"/>
<dbReference type="SUPFAM" id="SSF54637">
    <property type="entry name" value="Thioesterase/thiol ester dehydrase-isomerase"/>
    <property type="match status" value="1"/>
</dbReference>
<dbReference type="Pfam" id="PF03061">
    <property type="entry name" value="4HBT"/>
    <property type="match status" value="1"/>
</dbReference>
<dbReference type="PATRIC" id="fig|768706.3.peg.2901"/>
<proteinExistence type="predicted"/>
<protein>
    <recommendedName>
        <fullName evidence="2">Thioesterase domain-containing protein</fullName>
    </recommendedName>
</protein>
<dbReference type="NCBIfam" id="TIGR00369">
    <property type="entry name" value="unchar_dom_1"/>
    <property type="match status" value="1"/>
</dbReference>
<evidence type="ECO:0000313" key="3">
    <source>
        <dbReference type="EMBL" id="AET68419.1"/>
    </source>
</evidence>
<dbReference type="InterPro" id="IPR006683">
    <property type="entry name" value="Thioestr_dom"/>
</dbReference>
<dbReference type="Gene3D" id="3.10.129.10">
    <property type="entry name" value="Hotdog Thioesterase"/>
    <property type="match status" value="1"/>
</dbReference>
<dbReference type="AlphaFoldDB" id="G7WFH6"/>
<keyword evidence="4" id="KW-1185">Reference proteome</keyword>
<reference evidence="4" key="1">
    <citation type="submission" date="2011-11" db="EMBL/GenBank/DDBJ databases">
        <title>Complete sequence of Desulfosporosinus orientis DSM 765.</title>
        <authorList>
            <person name="Lucas S."/>
            <person name="Han J."/>
            <person name="Lapidus A."/>
            <person name="Cheng J.-F."/>
            <person name="Goodwin L."/>
            <person name="Pitluck S."/>
            <person name="Peters L."/>
            <person name="Ovchinnikova G."/>
            <person name="Teshima H."/>
            <person name="Detter J.C."/>
            <person name="Han C."/>
            <person name="Tapia R."/>
            <person name="Land M."/>
            <person name="Hauser L."/>
            <person name="Kyrpides N."/>
            <person name="Ivanova N."/>
            <person name="Pagani I."/>
            <person name="Pester M."/>
            <person name="Spring S."/>
            <person name="Ollivier B."/>
            <person name="Rattei T."/>
            <person name="Klenk H.-P."/>
            <person name="Wagner M."/>
            <person name="Loy A."/>
            <person name="Woyke T."/>
        </authorList>
    </citation>
    <scope>NUCLEOTIDE SEQUENCE [LARGE SCALE GENOMIC DNA]</scope>
    <source>
        <strain evidence="4">ATCC 19365 / DSM 765 / NCIMB 8382 / VKM B-1628</strain>
    </source>
</reference>
<dbReference type="InterPro" id="IPR029069">
    <property type="entry name" value="HotDog_dom_sf"/>
</dbReference>
<accession>G7WFH6</accession>
<organism evidence="3 4">
    <name type="scientific">Desulfosporosinus orientis (strain ATCC 19365 / DSM 765 / NCIMB 8382 / VKM B-1628 / Singapore I)</name>
    <name type="common">Desulfotomaculum orientis</name>
    <dbReference type="NCBI Taxonomy" id="768706"/>
    <lineage>
        <taxon>Bacteria</taxon>
        <taxon>Bacillati</taxon>
        <taxon>Bacillota</taxon>
        <taxon>Clostridia</taxon>
        <taxon>Eubacteriales</taxon>
        <taxon>Desulfitobacteriaceae</taxon>
        <taxon>Desulfosporosinus</taxon>
    </lineage>
</organism>
<dbReference type="OrthoDB" id="328435at2"/>
<dbReference type="GO" id="GO:0005829">
    <property type="term" value="C:cytosol"/>
    <property type="evidence" value="ECO:0007669"/>
    <property type="project" value="TreeGrafter"/>
</dbReference>
<evidence type="ECO:0000256" key="1">
    <source>
        <dbReference type="ARBA" id="ARBA00022801"/>
    </source>
</evidence>
<dbReference type="RefSeq" id="WP_014185227.1">
    <property type="nucleotide sequence ID" value="NC_016584.1"/>
</dbReference>
<dbReference type="PANTHER" id="PTHR43240">
    <property type="entry name" value="1,4-DIHYDROXY-2-NAPHTHOYL-COA THIOESTERASE 1"/>
    <property type="match status" value="1"/>
</dbReference>
<sequence>MDNLDDSGRGMKRKKTIVWDDPQINKRDAVSSLSGLYYLRSIRDGKISPPPAAKLIGYQIKEVDHGFAAFELQPGEHHYNPFATVHGGILSTLLDTTMTAAVITTLPQHITCSTVEIKVNFIKPVSAESKLVRCEAKIIHIGRKLATVEGRIKGINDELYAHGVSTCLIFKVN</sequence>